<sequence length="147" mass="16898">MAIPKPKSFDPSDLEKLAHQTIRSAKFPMLATIDADHPRLRPVSPVKVDRFTIYVANLKPYQKTAQIAANPNVELCYLDSEHNQVRISGTASVVTDTSLLQEIWDQNPLLRNYLGEITNPQLIIYKITPRQVRYMKEWALEYHDIPL</sequence>
<dbReference type="RefSeq" id="WP_377178640.1">
    <property type="nucleotide sequence ID" value="NZ_JBHUJB010000073.1"/>
</dbReference>
<dbReference type="InterPro" id="IPR052917">
    <property type="entry name" value="Stress-Dev_Protein"/>
</dbReference>
<dbReference type="SUPFAM" id="SSF50475">
    <property type="entry name" value="FMN-binding split barrel"/>
    <property type="match status" value="1"/>
</dbReference>
<evidence type="ECO:0000259" key="1">
    <source>
        <dbReference type="Pfam" id="PF01243"/>
    </source>
</evidence>
<reference evidence="3" key="1">
    <citation type="journal article" date="2019" name="Int. J. Syst. Evol. Microbiol.">
        <title>The Global Catalogue of Microorganisms (GCM) 10K type strain sequencing project: providing services to taxonomists for standard genome sequencing and annotation.</title>
        <authorList>
            <consortium name="The Broad Institute Genomics Platform"/>
            <consortium name="The Broad Institute Genome Sequencing Center for Infectious Disease"/>
            <person name="Wu L."/>
            <person name="Ma J."/>
        </authorList>
    </citation>
    <scope>NUCLEOTIDE SEQUENCE [LARGE SCALE GENOMIC DNA]</scope>
    <source>
        <strain evidence="3">CCUG 57942</strain>
    </source>
</reference>
<comment type="caution">
    <text evidence="2">The sequence shown here is derived from an EMBL/GenBank/DDBJ whole genome shotgun (WGS) entry which is preliminary data.</text>
</comment>
<gene>
    <name evidence="2" type="ORF">ACFSW8_14930</name>
</gene>
<keyword evidence="3" id="KW-1185">Reference proteome</keyword>
<dbReference type="Proteomes" id="UP001597389">
    <property type="component" value="Unassembled WGS sequence"/>
</dbReference>
<accession>A0ABW4ZES0</accession>
<feature type="domain" description="Pyridoxamine 5'-phosphate oxidase N-terminal" evidence="1">
    <location>
        <begin position="18"/>
        <end position="135"/>
    </location>
</feature>
<dbReference type="Pfam" id="PF01243">
    <property type="entry name" value="PNPOx_N"/>
    <property type="match status" value="1"/>
</dbReference>
<proteinExistence type="predicted"/>
<dbReference type="Gene3D" id="2.30.110.10">
    <property type="entry name" value="Electron Transport, Fmn-binding Protein, Chain A"/>
    <property type="match status" value="1"/>
</dbReference>
<dbReference type="PANTHER" id="PTHR34818:SF1">
    <property type="entry name" value="PROTEIN BLI-3"/>
    <property type="match status" value="1"/>
</dbReference>
<dbReference type="EMBL" id="JBHUJB010000073">
    <property type="protein sequence ID" value="MFD2160195.1"/>
    <property type="molecule type" value="Genomic_DNA"/>
</dbReference>
<protein>
    <submittedName>
        <fullName evidence="2">Pyridoxamine 5'-phosphate oxidase family protein</fullName>
    </submittedName>
</protein>
<organism evidence="2 3">
    <name type="scientific">Rubritalea tangerina</name>
    <dbReference type="NCBI Taxonomy" id="430798"/>
    <lineage>
        <taxon>Bacteria</taxon>
        <taxon>Pseudomonadati</taxon>
        <taxon>Verrucomicrobiota</taxon>
        <taxon>Verrucomicrobiia</taxon>
        <taxon>Verrucomicrobiales</taxon>
        <taxon>Rubritaleaceae</taxon>
        <taxon>Rubritalea</taxon>
    </lineage>
</organism>
<dbReference type="InterPro" id="IPR012349">
    <property type="entry name" value="Split_barrel_FMN-bd"/>
</dbReference>
<evidence type="ECO:0000313" key="2">
    <source>
        <dbReference type="EMBL" id="MFD2160195.1"/>
    </source>
</evidence>
<evidence type="ECO:0000313" key="3">
    <source>
        <dbReference type="Proteomes" id="UP001597389"/>
    </source>
</evidence>
<dbReference type="InterPro" id="IPR011576">
    <property type="entry name" value="Pyridox_Oxase_N"/>
</dbReference>
<dbReference type="PANTHER" id="PTHR34818">
    <property type="entry name" value="PROTEIN BLI-3"/>
    <property type="match status" value="1"/>
</dbReference>
<name>A0ABW4ZES0_9BACT</name>